<gene>
    <name evidence="6" type="ORF">C2S53_014435</name>
</gene>
<comment type="caution">
    <text evidence="6">The sequence shown here is derived from an EMBL/GenBank/DDBJ whole genome shotgun (WGS) entry which is preliminary data.</text>
</comment>
<evidence type="ECO:0000313" key="6">
    <source>
        <dbReference type="EMBL" id="KAH6826499.1"/>
    </source>
</evidence>
<dbReference type="GO" id="GO:0003723">
    <property type="term" value="F:RNA binding"/>
    <property type="evidence" value="ECO:0007669"/>
    <property type="project" value="UniProtKB-UniRule"/>
</dbReference>
<sequence>MYKSKLQELCQRQSWELPEYKHVKHGADHMPRFTASVNVHGQLFETPDPCKSSKEAQNTAARIAFDYFTSPSPAPASSSSAPSPPLAISPDAPSPQIQPLSVGADPPPLPLSPLPSSLPNPPIGLLTTKYNANSKPAKEELMQENCDDTQCAIDYNIAIGSEYKDVMHMYKNLLQQHAQKENIVLPVYTPEAEGPPHARRFKSKVFINGKSYETLEYFPTLKEAEQAVAKIACQALSVDLIQEDKGLYKNLLQEFAQKKGLMCPTYETVSSGMSHRPIFVSTVEIGSDTFQGVEAKSRKQAEMNAAKVAYFALTKGCPPTNSLKVSSTNICPFADNLSQNMQPTTTIEKHQAAANEEGHLHAKRAKSFPANLDVNARLHSNPSSDNSNMENPTSSESVNESTVENTSSIQWKTVIFPRKSNWPIPDEASVMPYSNEQWVAYRVKLDQK</sequence>
<evidence type="ECO:0000256" key="3">
    <source>
        <dbReference type="PROSITE-ProRule" id="PRU00266"/>
    </source>
</evidence>
<keyword evidence="7" id="KW-1185">Reference proteome</keyword>
<reference evidence="6 7" key="1">
    <citation type="journal article" date="2021" name="Nat. Commun.">
        <title>Incipient diploidization of the medicinal plant Perilla within 10,000 years.</title>
        <authorList>
            <person name="Zhang Y."/>
            <person name="Shen Q."/>
            <person name="Leng L."/>
            <person name="Zhang D."/>
            <person name="Chen S."/>
            <person name="Shi Y."/>
            <person name="Ning Z."/>
            <person name="Chen S."/>
        </authorList>
    </citation>
    <scope>NUCLEOTIDE SEQUENCE [LARGE SCALE GENOMIC DNA]</scope>
    <source>
        <strain evidence="7">cv. PC099</strain>
    </source>
</reference>
<accession>A0AAD4J3M1</accession>
<dbReference type="Proteomes" id="UP001190926">
    <property type="component" value="Unassembled WGS sequence"/>
</dbReference>
<evidence type="ECO:0000259" key="5">
    <source>
        <dbReference type="PROSITE" id="PS50137"/>
    </source>
</evidence>
<protein>
    <recommendedName>
        <fullName evidence="5">DRBM domain-containing protein</fullName>
    </recommendedName>
</protein>
<dbReference type="PANTHER" id="PTHR46031:SF16">
    <property type="entry name" value="DOUBLE-STRANDED RNA-BINDING PROTEIN 4"/>
    <property type="match status" value="1"/>
</dbReference>
<name>A0AAD4J3M1_PERFH</name>
<keyword evidence="1" id="KW-0677">Repeat</keyword>
<dbReference type="PANTHER" id="PTHR46031">
    <property type="match status" value="1"/>
</dbReference>
<feature type="domain" description="DRBM" evidence="5">
    <location>
        <begin position="169"/>
        <end position="238"/>
    </location>
</feature>
<feature type="domain" description="DRBM" evidence="5">
    <location>
        <begin position="247"/>
        <end position="315"/>
    </location>
</feature>
<feature type="compositionally biased region" description="Polar residues" evidence="4">
    <location>
        <begin position="378"/>
        <end position="392"/>
    </location>
</feature>
<dbReference type="SUPFAM" id="SSF54768">
    <property type="entry name" value="dsRNA-binding domain-like"/>
    <property type="match status" value="3"/>
</dbReference>
<evidence type="ECO:0000256" key="1">
    <source>
        <dbReference type="ARBA" id="ARBA00022737"/>
    </source>
</evidence>
<feature type="domain" description="DRBM" evidence="5">
    <location>
        <begin position="1"/>
        <end position="70"/>
    </location>
</feature>
<feature type="compositionally biased region" description="Pro residues" evidence="4">
    <location>
        <begin position="105"/>
        <end position="122"/>
    </location>
</feature>
<keyword evidence="2 3" id="KW-0694">RNA-binding</keyword>
<dbReference type="AlphaFoldDB" id="A0AAD4J3M1"/>
<dbReference type="PROSITE" id="PS50137">
    <property type="entry name" value="DS_RBD"/>
    <property type="match status" value="3"/>
</dbReference>
<evidence type="ECO:0000313" key="7">
    <source>
        <dbReference type="Proteomes" id="UP001190926"/>
    </source>
</evidence>
<dbReference type="SMART" id="SM00358">
    <property type="entry name" value="DSRM"/>
    <property type="match status" value="3"/>
</dbReference>
<dbReference type="Pfam" id="PF00035">
    <property type="entry name" value="dsrm"/>
    <property type="match status" value="3"/>
</dbReference>
<feature type="compositionally biased region" description="Low complexity" evidence="4">
    <location>
        <begin position="393"/>
        <end position="405"/>
    </location>
</feature>
<proteinExistence type="predicted"/>
<dbReference type="Gene3D" id="3.30.160.20">
    <property type="match status" value="3"/>
</dbReference>
<evidence type="ECO:0000256" key="4">
    <source>
        <dbReference type="SAM" id="MobiDB-lite"/>
    </source>
</evidence>
<evidence type="ECO:0000256" key="2">
    <source>
        <dbReference type="ARBA" id="ARBA00022884"/>
    </source>
</evidence>
<feature type="region of interest" description="Disordered" evidence="4">
    <location>
        <begin position="72"/>
        <end position="122"/>
    </location>
</feature>
<organism evidence="6 7">
    <name type="scientific">Perilla frutescens var. hirtella</name>
    <name type="common">Perilla citriodora</name>
    <name type="synonym">Perilla setoyensis</name>
    <dbReference type="NCBI Taxonomy" id="608512"/>
    <lineage>
        <taxon>Eukaryota</taxon>
        <taxon>Viridiplantae</taxon>
        <taxon>Streptophyta</taxon>
        <taxon>Embryophyta</taxon>
        <taxon>Tracheophyta</taxon>
        <taxon>Spermatophyta</taxon>
        <taxon>Magnoliopsida</taxon>
        <taxon>eudicotyledons</taxon>
        <taxon>Gunneridae</taxon>
        <taxon>Pentapetalae</taxon>
        <taxon>asterids</taxon>
        <taxon>lamiids</taxon>
        <taxon>Lamiales</taxon>
        <taxon>Lamiaceae</taxon>
        <taxon>Nepetoideae</taxon>
        <taxon>Elsholtzieae</taxon>
        <taxon>Perilla</taxon>
    </lineage>
</organism>
<feature type="region of interest" description="Disordered" evidence="4">
    <location>
        <begin position="375"/>
        <end position="405"/>
    </location>
</feature>
<dbReference type="EMBL" id="SDAM02000166">
    <property type="protein sequence ID" value="KAH6826499.1"/>
    <property type="molecule type" value="Genomic_DNA"/>
</dbReference>
<dbReference type="InterPro" id="IPR014720">
    <property type="entry name" value="dsRBD_dom"/>
</dbReference>